<keyword evidence="2 5" id="KW-0479">Metal-binding</keyword>
<dbReference type="InterPro" id="IPR040442">
    <property type="entry name" value="Pyrv_kinase-like_dom_sf"/>
</dbReference>
<keyword evidence="8" id="KW-1185">Reference proteome</keyword>
<dbReference type="RefSeq" id="WP_096181825.1">
    <property type="nucleotide sequence ID" value="NZ_BDUF01000049.1"/>
</dbReference>
<dbReference type="GO" id="GO:0016829">
    <property type="term" value="F:lyase activity"/>
    <property type="evidence" value="ECO:0007669"/>
    <property type="project" value="UniProtKB-KW"/>
</dbReference>
<gene>
    <name evidence="7" type="ORF">EFBL_1739</name>
</gene>
<feature type="binding site" evidence="5">
    <location>
        <position position="154"/>
    </location>
    <ligand>
        <name>Mg(2+)</name>
        <dbReference type="ChEBI" id="CHEBI:18420"/>
    </ligand>
</feature>
<dbReference type="EMBL" id="BDUF01000049">
    <property type="protein sequence ID" value="GAX90113.1"/>
    <property type="molecule type" value="Genomic_DNA"/>
</dbReference>
<dbReference type="PANTHER" id="PTHR32308">
    <property type="entry name" value="LYASE BETA SUBUNIT, PUTATIVE (AFU_ORTHOLOGUE AFUA_4G13030)-RELATED"/>
    <property type="match status" value="1"/>
</dbReference>
<comment type="caution">
    <text evidence="7">The sequence shown here is derived from an EMBL/GenBank/DDBJ whole genome shotgun (WGS) entry which is preliminary data.</text>
</comment>
<evidence type="ECO:0000313" key="7">
    <source>
        <dbReference type="EMBL" id="GAX90113.1"/>
    </source>
</evidence>
<dbReference type="InterPro" id="IPR011206">
    <property type="entry name" value="Citrate_lyase_beta/mcl1/mcl2"/>
</dbReference>
<protein>
    <submittedName>
        <fullName evidence="7">CoA ester lyase</fullName>
    </submittedName>
</protein>
<feature type="domain" description="HpcH/HpaI aldolase/citrate lyase" evidence="6">
    <location>
        <begin position="5"/>
        <end position="223"/>
    </location>
</feature>
<reference evidence="8" key="1">
    <citation type="submission" date="2017-07" db="EMBL/GenBank/DDBJ databases">
        <title>Draft genome sequence of Effusibacillus lacus strain skLN1.</title>
        <authorList>
            <person name="Watanabe M."/>
            <person name="Kojima H."/>
            <person name="Fukui M."/>
        </authorList>
    </citation>
    <scope>NUCLEOTIDE SEQUENCE [LARGE SCALE GENOMIC DNA]</scope>
    <source>
        <strain evidence="8">skLN1</strain>
    </source>
</reference>
<keyword evidence="7" id="KW-0456">Lyase</keyword>
<feature type="binding site" evidence="4">
    <location>
        <position position="127"/>
    </location>
    <ligand>
        <name>substrate</name>
    </ligand>
</feature>
<evidence type="ECO:0000256" key="1">
    <source>
        <dbReference type="ARBA" id="ARBA00001946"/>
    </source>
</evidence>
<dbReference type="OrthoDB" id="9786940at2"/>
<dbReference type="PANTHER" id="PTHR32308:SF0">
    <property type="entry name" value="HPCH_HPAI ALDOLASE_CITRATE LYASE DOMAIN-CONTAINING PROTEIN"/>
    <property type="match status" value="1"/>
</dbReference>
<dbReference type="GO" id="GO:0006107">
    <property type="term" value="P:oxaloacetate metabolic process"/>
    <property type="evidence" value="ECO:0007669"/>
    <property type="project" value="TreeGrafter"/>
</dbReference>
<proteinExistence type="predicted"/>
<dbReference type="SUPFAM" id="SSF51621">
    <property type="entry name" value="Phosphoenolpyruvate/pyruvate domain"/>
    <property type="match status" value="1"/>
</dbReference>
<evidence type="ECO:0000256" key="5">
    <source>
        <dbReference type="PIRSR" id="PIRSR015582-2"/>
    </source>
</evidence>
<dbReference type="Gene3D" id="3.20.20.60">
    <property type="entry name" value="Phosphoenolpyruvate-binding domains"/>
    <property type="match status" value="1"/>
</dbReference>
<dbReference type="Proteomes" id="UP000217785">
    <property type="component" value="Unassembled WGS sequence"/>
</dbReference>
<evidence type="ECO:0000313" key="8">
    <source>
        <dbReference type="Proteomes" id="UP000217785"/>
    </source>
</evidence>
<accession>A0A292YMX9</accession>
<evidence type="ECO:0000256" key="2">
    <source>
        <dbReference type="ARBA" id="ARBA00022723"/>
    </source>
</evidence>
<evidence type="ECO:0000256" key="4">
    <source>
        <dbReference type="PIRSR" id="PIRSR015582-1"/>
    </source>
</evidence>
<dbReference type="InterPro" id="IPR005000">
    <property type="entry name" value="Aldolase/citrate-lyase_domain"/>
</dbReference>
<organism evidence="7 8">
    <name type="scientific">Effusibacillus lacus</name>
    <dbReference type="NCBI Taxonomy" id="1348429"/>
    <lineage>
        <taxon>Bacteria</taxon>
        <taxon>Bacillati</taxon>
        <taxon>Bacillota</taxon>
        <taxon>Bacilli</taxon>
        <taxon>Bacillales</taxon>
        <taxon>Alicyclobacillaceae</taxon>
        <taxon>Effusibacillus</taxon>
    </lineage>
</organism>
<keyword evidence="3 5" id="KW-0460">Magnesium</keyword>
<dbReference type="AlphaFoldDB" id="A0A292YMX9"/>
<feature type="binding site" evidence="5">
    <location>
        <position position="127"/>
    </location>
    <ligand>
        <name>Mg(2+)</name>
        <dbReference type="ChEBI" id="CHEBI:18420"/>
    </ligand>
</feature>
<dbReference type="GO" id="GO:0000287">
    <property type="term" value="F:magnesium ion binding"/>
    <property type="evidence" value="ECO:0007669"/>
    <property type="project" value="TreeGrafter"/>
</dbReference>
<dbReference type="Pfam" id="PF03328">
    <property type="entry name" value="HpcH_HpaI"/>
    <property type="match status" value="1"/>
</dbReference>
<name>A0A292YMX9_9BACL</name>
<sequence>MSLFRSWIFVPGNNERRLEKAKDLQADVIIYDLEDAVALSEKDKAREMVRQAIGNNSEKIHFVRINDPSTAYFFDDVNELAGHGLTGIVLPKAAKREQILFVDHLLSQMEEKRNTNIGSIEIVPLIESAAGLYNAFEIAGASERIKRLAFGAVDFTLDINAQLTKEGTELLFARSQLVIASRAAGIEPPIDTVFVDIKDREGLLRDTRLAKQLGFQGKLVVHPDQIEVVNQVFAPTAEEIEEAKVITAAFDEALSSGVAAIQVNGKLVDYPVAARAKKIVDQAKALGK</sequence>
<dbReference type="PIRSF" id="PIRSF015582">
    <property type="entry name" value="Cit_lyase_B"/>
    <property type="match status" value="1"/>
</dbReference>
<evidence type="ECO:0000259" key="6">
    <source>
        <dbReference type="Pfam" id="PF03328"/>
    </source>
</evidence>
<feature type="binding site" evidence="4">
    <location>
        <position position="64"/>
    </location>
    <ligand>
        <name>substrate</name>
    </ligand>
</feature>
<comment type="cofactor">
    <cofactor evidence="1">
        <name>Mg(2+)</name>
        <dbReference type="ChEBI" id="CHEBI:18420"/>
    </cofactor>
</comment>
<dbReference type="InterPro" id="IPR015813">
    <property type="entry name" value="Pyrv/PenolPyrv_kinase-like_dom"/>
</dbReference>
<evidence type="ECO:0000256" key="3">
    <source>
        <dbReference type="ARBA" id="ARBA00022842"/>
    </source>
</evidence>